<sequence length="474" mass="48493">MPLDLRAILTTVAALLSGILAALALTNPVLRDWAIVASPSEVDRWISSGPTAVGLGAVIAVLACALSQRRGSRRAAWIAIAVGVAVIAIIRAVVPEVASLDLLIALIIVKSVAAGAILGCVVAVSWDRTATKNATLLGVLATFLAVRTFAGGTGRMSTSSVGEPSWWLIGATAAAAIACAVTAQSGFRIRKPDAGEIRIALVVIAALAIGHRVLGAVIDRQQYASEATAWIVMVLAAGAALALTWIAAYRLGDTSGAGGKFLWAATALAAASAPLFVDIAKGSGHWGPLKSPWVLVLFAALPVAVGLRLHKQVPNLVPIAVLVAVPLSELLPFDSAHGVWSIALKIAALGLAAGLLFGALAPGSLVDATLGLAIPFAAMTFSSIAILTDQLAFPPMMTSIYIQGQLDIDAVSPHGDGGLFGRGVGITVDYVTAQTVGTAILFALIIGFCGAAILRRSHPPVDTTESRIEPEPVD</sequence>
<keyword evidence="1" id="KW-0472">Membrane</keyword>
<dbReference type="RefSeq" id="WP_275233037.1">
    <property type="nucleotide sequence ID" value="NZ_JARDXE010000033.1"/>
</dbReference>
<dbReference type="AlphaFoldDB" id="A0AAW6M049"/>
<protein>
    <recommendedName>
        <fullName evidence="4">MFS transporter</fullName>
    </recommendedName>
</protein>
<evidence type="ECO:0000313" key="3">
    <source>
        <dbReference type="Proteomes" id="UP001217325"/>
    </source>
</evidence>
<comment type="caution">
    <text evidence="2">The sequence shown here is derived from an EMBL/GenBank/DDBJ whole genome shotgun (WGS) entry which is preliminary data.</text>
</comment>
<reference evidence="2" key="1">
    <citation type="submission" date="2023-02" db="EMBL/GenBank/DDBJ databases">
        <title>A novel hydrolase synthesized by Rhodococcus erythropolis HQ is responsible for the detoxification of Zearalenone.</title>
        <authorList>
            <person name="Hu J."/>
            <person name="Xu J."/>
        </authorList>
    </citation>
    <scope>NUCLEOTIDE SEQUENCE</scope>
    <source>
        <strain evidence="2">HQ</strain>
    </source>
</reference>
<feature type="transmembrane region" description="Helical" evidence="1">
    <location>
        <begin position="292"/>
        <end position="309"/>
    </location>
</feature>
<evidence type="ECO:0008006" key="4">
    <source>
        <dbReference type="Google" id="ProtNLM"/>
    </source>
</evidence>
<feature type="transmembrane region" description="Helical" evidence="1">
    <location>
        <begin position="166"/>
        <end position="187"/>
    </location>
</feature>
<keyword evidence="1" id="KW-0812">Transmembrane</keyword>
<evidence type="ECO:0000256" key="1">
    <source>
        <dbReference type="SAM" id="Phobius"/>
    </source>
</evidence>
<feature type="transmembrane region" description="Helical" evidence="1">
    <location>
        <begin position="136"/>
        <end position="154"/>
    </location>
</feature>
<feature type="transmembrane region" description="Helical" evidence="1">
    <location>
        <begin position="261"/>
        <end position="280"/>
    </location>
</feature>
<feature type="transmembrane region" description="Helical" evidence="1">
    <location>
        <begin position="436"/>
        <end position="454"/>
    </location>
</feature>
<feature type="transmembrane region" description="Helical" evidence="1">
    <location>
        <begin position="199"/>
        <end position="218"/>
    </location>
</feature>
<keyword evidence="1" id="KW-1133">Transmembrane helix</keyword>
<dbReference type="Proteomes" id="UP001217325">
    <property type="component" value="Unassembled WGS sequence"/>
</dbReference>
<feature type="transmembrane region" description="Helical" evidence="1">
    <location>
        <begin position="7"/>
        <end position="25"/>
    </location>
</feature>
<accession>A0AAW6M049</accession>
<evidence type="ECO:0000313" key="2">
    <source>
        <dbReference type="EMBL" id="MDE8649805.1"/>
    </source>
</evidence>
<organism evidence="2 3">
    <name type="scientific">Rhodococcus qingshengii</name>
    <dbReference type="NCBI Taxonomy" id="334542"/>
    <lineage>
        <taxon>Bacteria</taxon>
        <taxon>Bacillati</taxon>
        <taxon>Actinomycetota</taxon>
        <taxon>Actinomycetes</taxon>
        <taxon>Mycobacteriales</taxon>
        <taxon>Nocardiaceae</taxon>
        <taxon>Rhodococcus</taxon>
        <taxon>Rhodococcus erythropolis group</taxon>
    </lineage>
</organism>
<feature type="transmembrane region" description="Helical" evidence="1">
    <location>
        <begin position="368"/>
        <end position="387"/>
    </location>
</feature>
<name>A0AAW6M049_RHOSG</name>
<feature type="transmembrane region" description="Helical" evidence="1">
    <location>
        <begin position="45"/>
        <end position="66"/>
    </location>
</feature>
<gene>
    <name evidence="2" type="ORF">PXH69_33055</name>
</gene>
<feature type="transmembrane region" description="Helical" evidence="1">
    <location>
        <begin position="75"/>
        <end position="94"/>
    </location>
</feature>
<feature type="transmembrane region" description="Helical" evidence="1">
    <location>
        <begin position="100"/>
        <end position="124"/>
    </location>
</feature>
<dbReference type="EMBL" id="JARDXE010000033">
    <property type="protein sequence ID" value="MDE8649805.1"/>
    <property type="molecule type" value="Genomic_DNA"/>
</dbReference>
<feature type="transmembrane region" description="Helical" evidence="1">
    <location>
        <begin position="316"/>
        <end position="333"/>
    </location>
</feature>
<feature type="transmembrane region" description="Helical" evidence="1">
    <location>
        <begin position="339"/>
        <end position="361"/>
    </location>
</feature>
<proteinExistence type="predicted"/>
<feature type="transmembrane region" description="Helical" evidence="1">
    <location>
        <begin position="230"/>
        <end position="249"/>
    </location>
</feature>